<gene>
    <name evidence="4" type="primary">COX5B_0</name>
    <name evidence="4" type="ORF">g.800</name>
</gene>
<organism evidence="4">
    <name type="scientific">Aceria tosichella</name>
    <name type="common">wheat curl mite</name>
    <dbReference type="NCBI Taxonomy" id="561515"/>
    <lineage>
        <taxon>Eukaryota</taxon>
        <taxon>Metazoa</taxon>
        <taxon>Ecdysozoa</taxon>
        <taxon>Arthropoda</taxon>
        <taxon>Chelicerata</taxon>
        <taxon>Arachnida</taxon>
        <taxon>Acari</taxon>
        <taxon>Acariformes</taxon>
        <taxon>Trombidiformes</taxon>
        <taxon>Prostigmata</taxon>
        <taxon>Eupodina</taxon>
        <taxon>Eriophyoidea</taxon>
        <taxon>Eriophyidae</taxon>
        <taxon>Eriophyinae</taxon>
        <taxon>Aceriini</taxon>
        <taxon>Aceria</taxon>
    </lineage>
</organism>
<protein>
    <submittedName>
        <fullName evidence="4">Cytochrome c oxidase subunit 5B, mitochondrial</fullName>
    </submittedName>
</protein>
<name>A0A6G1S801_9ACAR</name>
<evidence type="ECO:0000313" key="4">
    <source>
        <dbReference type="EMBL" id="MDE46499.1"/>
    </source>
</evidence>
<sequence length="124" mass="14031">MALQRVLCSVSRRSFSTTPNTAFLSKLFKSEYGPNPLEHASGLEKKQLLAELQGNDDPFDLSIAKRGPGTKDTPNIVTSVFHERLIGCVCEEEASTVVWMWLRLNEPKRCACGYWFKLQKKEPL</sequence>
<evidence type="ECO:0000256" key="3">
    <source>
        <dbReference type="PIRSR" id="PIRSR602124-1"/>
    </source>
</evidence>
<dbReference type="EMBL" id="GGYP01001728">
    <property type="protein sequence ID" value="MDE46499.1"/>
    <property type="molecule type" value="Transcribed_RNA"/>
</dbReference>
<dbReference type="PROSITE" id="PS51359">
    <property type="entry name" value="COX5B_2"/>
    <property type="match status" value="1"/>
</dbReference>
<dbReference type="Pfam" id="PF01215">
    <property type="entry name" value="COX5B"/>
    <property type="match status" value="1"/>
</dbReference>
<dbReference type="CDD" id="cd00924">
    <property type="entry name" value="Cyt_c_Oxidase_Vb"/>
    <property type="match status" value="1"/>
</dbReference>
<dbReference type="InterPro" id="IPR036972">
    <property type="entry name" value="Cyt_c_oxidase_su5b_sf"/>
</dbReference>
<dbReference type="GO" id="GO:0005740">
    <property type="term" value="C:mitochondrial envelope"/>
    <property type="evidence" value="ECO:0007669"/>
    <property type="project" value="InterPro"/>
</dbReference>
<dbReference type="SUPFAM" id="SSF57802">
    <property type="entry name" value="Rubredoxin-like"/>
    <property type="match status" value="1"/>
</dbReference>
<proteinExistence type="predicted"/>
<reference evidence="4" key="1">
    <citation type="submission" date="2018-10" db="EMBL/GenBank/DDBJ databases">
        <title>Transcriptome assembly of Aceria tosichella (Wheat curl mite) Type 2.</title>
        <authorList>
            <person name="Scully E.D."/>
            <person name="Geib S.M."/>
            <person name="Palmer N.A."/>
            <person name="Gupta A.K."/>
            <person name="Sarath G."/>
            <person name="Tatineni S."/>
        </authorList>
    </citation>
    <scope>NUCLEOTIDE SEQUENCE</scope>
    <source>
        <strain evidence="4">LincolnNE</strain>
    </source>
</reference>
<keyword evidence="2 3" id="KW-0862">Zinc</keyword>
<feature type="binding site" evidence="3">
    <location>
        <position position="112"/>
    </location>
    <ligand>
        <name>Zn(2+)</name>
        <dbReference type="ChEBI" id="CHEBI:29105"/>
    </ligand>
</feature>
<dbReference type="PANTHER" id="PTHR10122">
    <property type="entry name" value="CYTOCHROME C OXIDASE SUBUNIT 5B, MITOCHONDRIAL"/>
    <property type="match status" value="1"/>
</dbReference>
<dbReference type="FunFam" id="2.60.11.10:FF:000004">
    <property type="entry name" value="Cytochrome c oxidase subunit 5B"/>
    <property type="match status" value="1"/>
</dbReference>
<keyword evidence="1 3" id="KW-0479">Metal-binding</keyword>
<feature type="binding site" evidence="3">
    <location>
        <position position="88"/>
    </location>
    <ligand>
        <name>Zn(2+)</name>
        <dbReference type="ChEBI" id="CHEBI:29105"/>
    </ligand>
</feature>
<dbReference type="PANTHER" id="PTHR10122:SF0">
    <property type="entry name" value="CYTOCHROME C OXIDASE SUBUNIT 5B, ISOFORM A-RELATED"/>
    <property type="match status" value="1"/>
</dbReference>
<dbReference type="Gene3D" id="2.60.11.10">
    <property type="entry name" value="Cytochrome c oxidase, subunit Vb"/>
    <property type="match status" value="1"/>
</dbReference>
<evidence type="ECO:0000256" key="2">
    <source>
        <dbReference type="ARBA" id="ARBA00022833"/>
    </source>
</evidence>
<dbReference type="GO" id="GO:0045277">
    <property type="term" value="C:respiratory chain complex IV"/>
    <property type="evidence" value="ECO:0007669"/>
    <property type="project" value="InterPro"/>
</dbReference>
<accession>A0A6G1S801</accession>
<evidence type="ECO:0000256" key="1">
    <source>
        <dbReference type="ARBA" id="ARBA00022723"/>
    </source>
</evidence>
<feature type="binding site" evidence="3">
    <location>
        <position position="90"/>
    </location>
    <ligand>
        <name>Zn(2+)</name>
        <dbReference type="ChEBI" id="CHEBI:29105"/>
    </ligand>
</feature>
<dbReference type="GO" id="GO:0006123">
    <property type="term" value="P:mitochondrial electron transport, cytochrome c to oxygen"/>
    <property type="evidence" value="ECO:0007669"/>
    <property type="project" value="InterPro"/>
</dbReference>
<dbReference type="AlphaFoldDB" id="A0A6G1S801"/>
<feature type="binding site" evidence="3">
    <location>
        <position position="110"/>
    </location>
    <ligand>
        <name>Zn(2+)</name>
        <dbReference type="ChEBI" id="CHEBI:29105"/>
    </ligand>
</feature>
<dbReference type="GO" id="GO:0046872">
    <property type="term" value="F:metal ion binding"/>
    <property type="evidence" value="ECO:0007669"/>
    <property type="project" value="UniProtKB-KW"/>
</dbReference>
<dbReference type="InterPro" id="IPR002124">
    <property type="entry name" value="Cyt_c_oxidase_su5b"/>
</dbReference>